<dbReference type="GO" id="GO:0016791">
    <property type="term" value="F:phosphatase activity"/>
    <property type="evidence" value="ECO:0007669"/>
    <property type="project" value="TreeGrafter"/>
</dbReference>
<dbReference type="SUPFAM" id="SSF56784">
    <property type="entry name" value="HAD-like"/>
    <property type="match status" value="1"/>
</dbReference>
<dbReference type="Gene3D" id="1.10.150.520">
    <property type="match status" value="1"/>
</dbReference>
<dbReference type="RefSeq" id="WP_039423433.1">
    <property type="nucleotide sequence ID" value="NZ_JRAK01000036.1"/>
</dbReference>
<dbReference type="GO" id="GO:0044281">
    <property type="term" value="P:small molecule metabolic process"/>
    <property type="evidence" value="ECO:0007669"/>
    <property type="project" value="UniProtKB-ARBA"/>
</dbReference>
<evidence type="ECO:0000256" key="3">
    <source>
        <dbReference type="ARBA" id="ARBA00022801"/>
    </source>
</evidence>
<protein>
    <submittedName>
        <fullName evidence="5">HAD family hydrolase</fullName>
    </submittedName>
</protein>
<dbReference type="Pfam" id="PF13419">
    <property type="entry name" value="HAD_2"/>
    <property type="match status" value="1"/>
</dbReference>
<evidence type="ECO:0000256" key="2">
    <source>
        <dbReference type="ARBA" id="ARBA00022723"/>
    </source>
</evidence>
<organism evidence="5 6">
    <name type="scientific">Porphyromonas gulae</name>
    <dbReference type="NCBI Taxonomy" id="111105"/>
    <lineage>
        <taxon>Bacteria</taxon>
        <taxon>Pseudomonadati</taxon>
        <taxon>Bacteroidota</taxon>
        <taxon>Bacteroidia</taxon>
        <taxon>Bacteroidales</taxon>
        <taxon>Porphyromonadaceae</taxon>
        <taxon>Porphyromonas</taxon>
    </lineage>
</organism>
<dbReference type="InterPro" id="IPR006439">
    <property type="entry name" value="HAD-SF_hydro_IA"/>
</dbReference>
<dbReference type="SFLD" id="SFLDG01129">
    <property type="entry name" value="C1.5:_HAD__Beta-PGM__Phosphata"/>
    <property type="match status" value="1"/>
</dbReference>
<keyword evidence="2" id="KW-0479">Metal-binding</keyword>
<name>A0A0A2FRJ7_9PORP</name>
<evidence type="ECO:0000313" key="6">
    <source>
        <dbReference type="Proteomes" id="UP000030146"/>
    </source>
</evidence>
<proteinExistence type="predicted"/>
<evidence type="ECO:0000313" key="5">
    <source>
        <dbReference type="EMBL" id="KGN92777.1"/>
    </source>
</evidence>
<comment type="caution">
    <text evidence="5">The sequence shown here is derived from an EMBL/GenBank/DDBJ whole genome shotgun (WGS) entry which is preliminary data.</text>
</comment>
<dbReference type="GO" id="GO:0046872">
    <property type="term" value="F:metal ion binding"/>
    <property type="evidence" value="ECO:0007669"/>
    <property type="project" value="UniProtKB-KW"/>
</dbReference>
<sequence length="222" mass="25390">MQDQVIICDLDNTIFDTSSIDPELFASLLHKATEYLSGRFTAEIILSLIQDIVSNPFDRVCEKYGLPKSMILPVLDELNGISLEHSAMVPYEDYAAFRAIPAYKILVTAGFKRLQEEKLRKLQISQDFDRIIINDPVYANSSKLDIFRELSRELDLKDQKTYVVGDDPASEIKAGRELGFTTVLMVRKEYLSNPYTDYIVSSFEGLRDLLRDNMENDCALRK</sequence>
<dbReference type="Proteomes" id="UP000030146">
    <property type="component" value="Unassembled WGS sequence"/>
</dbReference>
<dbReference type="InterPro" id="IPR023214">
    <property type="entry name" value="HAD_sf"/>
</dbReference>
<accession>A0A0A2FRJ7</accession>
<gene>
    <name evidence="5" type="ORF">HR15_01920</name>
</gene>
<dbReference type="PANTHER" id="PTHR46470">
    <property type="entry name" value="N-ACYLNEURAMINATE-9-PHOSPHATASE"/>
    <property type="match status" value="1"/>
</dbReference>
<dbReference type="PANTHER" id="PTHR46470:SF2">
    <property type="entry name" value="GLYCERALDEHYDE 3-PHOSPHATE PHOSPHATASE"/>
    <property type="match status" value="1"/>
</dbReference>
<dbReference type="Gene3D" id="3.40.50.1000">
    <property type="entry name" value="HAD superfamily/HAD-like"/>
    <property type="match status" value="1"/>
</dbReference>
<evidence type="ECO:0000256" key="1">
    <source>
        <dbReference type="ARBA" id="ARBA00001946"/>
    </source>
</evidence>
<keyword evidence="6" id="KW-1185">Reference proteome</keyword>
<keyword evidence="3 5" id="KW-0378">Hydrolase</keyword>
<dbReference type="NCBIfam" id="TIGR01549">
    <property type="entry name" value="HAD-SF-IA-v1"/>
    <property type="match status" value="1"/>
</dbReference>
<dbReference type="InterPro" id="IPR041492">
    <property type="entry name" value="HAD_2"/>
</dbReference>
<dbReference type="SFLD" id="SFLDS00003">
    <property type="entry name" value="Haloacid_Dehalogenase"/>
    <property type="match status" value="1"/>
</dbReference>
<reference evidence="5 6" key="1">
    <citation type="submission" date="2014-08" db="EMBL/GenBank/DDBJ databases">
        <title>Porphyromonas gulae strain:COT-052_OH3439 Genome sequencing.</title>
        <authorList>
            <person name="Wallis C."/>
            <person name="Deusch O."/>
            <person name="O'Flynn C."/>
            <person name="Davis I."/>
            <person name="Jospin G."/>
            <person name="Darling A.E."/>
            <person name="Coil D.A."/>
            <person name="Alexiev A."/>
            <person name="Horsfall A."/>
            <person name="Kirkwood N."/>
            <person name="Harris S."/>
            <person name="Eisen J.A."/>
        </authorList>
    </citation>
    <scope>NUCLEOTIDE SEQUENCE [LARGE SCALE GENOMIC DNA]</scope>
    <source>
        <strain evidence="6">COT-052 OH3439</strain>
    </source>
</reference>
<dbReference type="AlphaFoldDB" id="A0A0A2FRJ7"/>
<dbReference type="InterPro" id="IPR051400">
    <property type="entry name" value="HAD-like_hydrolase"/>
</dbReference>
<dbReference type="InterPro" id="IPR036412">
    <property type="entry name" value="HAD-like_sf"/>
</dbReference>
<keyword evidence="4" id="KW-0460">Magnesium</keyword>
<dbReference type="EMBL" id="JRAK01000036">
    <property type="protein sequence ID" value="KGN92777.1"/>
    <property type="molecule type" value="Genomic_DNA"/>
</dbReference>
<comment type="cofactor">
    <cofactor evidence="1">
        <name>Mg(2+)</name>
        <dbReference type="ChEBI" id="CHEBI:18420"/>
    </cofactor>
</comment>
<evidence type="ECO:0000256" key="4">
    <source>
        <dbReference type="ARBA" id="ARBA00022842"/>
    </source>
</evidence>